<reference evidence="3" key="1">
    <citation type="submission" date="2025-08" db="UniProtKB">
        <authorList>
            <consortium name="Ensembl"/>
        </authorList>
    </citation>
    <scope>IDENTIFICATION</scope>
</reference>
<dbReference type="AlphaFoldDB" id="A0A8C6V1C0"/>
<evidence type="ECO:0000259" key="2">
    <source>
        <dbReference type="PROSITE" id="PS50240"/>
    </source>
</evidence>
<dbReference type="Ensembl" id="ENSNMLT00000048597.1">
    <property type="protein sequence ID" value="ENSNMLP00000043781.1"/>
    <property type="gene ID" value="ENSNMLG00000026531.1"/>
</dbReference>
<evidence type="ECO:0000256" key="1">
    <source>
        <dbReference type="ARBA" id="ARBA00023157"/>
    </source>
</evidence>
<proteinExistence type="predicted"/>
<dbReference type="Pfam" id="PF00089">
    <property type="entry name" value="Trypsin"/>
    <property type="match status" value="2"/>
</dbReference>
<dbReference type="InterPro" id="IPR043504">
    <property type="entry name" value="Peptidase_S1_PA_chymotrypsin"/>
</dbReference>
<keyword evidence="4" id="KW-1185">Reference proteome</keyword>
<name>A0A8C6V1C0_9GOBI</name>
<dbReference type="CDD" id="cd00190">
    <property type="entry name" value="Tryp_SPc"/>
    <property type="match status" value="1"/>
</dbReference>
<keyword evidence="1" id="KW-1015">Disulfide bond</keyword>
<organism evidence="3 4">
    <name type="scientific">Neogobius melanostomus</name>
    <name type="common">round goby</name>
    <dbReference type="NCBI Taxonomy" id="47308"/>
    <lineage>
        <taxon>Eukaryota</taxon>
        <taxon>Metazoa</taxon>
        <taxon>Chordata</taxon>
        <taxon>Craniata</taxon>
        <taxon>Vertebrata</taxon>
        <taxon>Euteleostomi</taxon>
        <taxon>Actinopterygii</taxon>
        <taxon>Neopterygii</taxon>
        <taxon>Teleostei</taxon>
        <taxon>Neoteleostei</taxon>
        <taxon>Acanthomorphata</taxon>
        <taxon>Gobiaria</taxon>
        <taxon>Gobiiformes</taxon>
        <taxon>Gobioidei</taxon>
        <taxon>Gobiidae</taxon>
        <taxon>Benthophilinae</taxon>
        <taxon>Neogobiini</taxon>
        <taxon>Neogobius</taxon>
    </lineage>
</organism>
<sequence length="211" mass="23714">SRPVLLINTVSSSKGDIICKPHSRKYMASLQFYGHHICGGFLIRNDFVLTALKQKAKLNKYVEVIDLPTKEIYTPAHTECLVPGWGRTQPSENSPSSDVLKEAVEKIQFNFECKYILKDYFIPEHMICTKFNKTKNGSMCQGDSGGPLICNDKPLGIVAFTHPNDCSNPKYPHGFTKISSFLPWIKKVMGRLGNASEPSTLESQENNIRFN</sequence>
<dbReference type="GO" id="GO:0006508">
    <property type="term" value="P:proteolysis"/>
    <property type="evidence" value="ECO:0007669"/>
    <property type="project" value="InterPro"/>
</dbReference>
<dbReference type="InterPro" id="IPR009003">
    <property type="entry name" value="Peptidase_S1_PA"/>
</dbReference>
<dbReference type="InterPro" id="IPR001254">
    <property type="entry name" value="Trypsin_dom"/>
</dbReference>
<reference evidence="3" key="2">
    <citation type="submission" date="2025-09" db="UniProtKB">
        <authorList>
            <consortium name="Ensembl"/>
        </authorList>
    </citation>
    <scope>IDENTIFICATION</scope>
</reference>
<protein>
    <submittedName>
        <fullName evidence="3">Granzyme 3, tandem duplicate 3</fullName>
    </submittedName>
</protein>
<feature type="domain" description="Peptidase S1" evidence="2">
    <location>
        <begin position="45"/>
        <end position="190"/>
    </location>
</feature>
<evidence type="ECO:0000313" key="4">
    <source>
        <dbReference type="Proteomes" id="UP000694523"/>
    </source>
</evidence>
<dbReference type="InterPro" id="IPR033116">
    <property type="entry name" value="TRYPSIN_SER"/>
</dbReference>
<dbReference type="PANTHER" id="PTHR24271">
    <property type="entry name" value="KALLIKREIN-RELATED"/>
    <property type="match status" value="1"/>
</dbReference>
<dbReference type="GO" id="GO:0004252">
    <property type="term" value="F:serine-type endopeptidase activity"/>
    <property type="evidence" value="ECO:0007669"/>
    <property type="project" value="InterPro"/>
</dbReference>
<dbReference type="PROSITE" id="PS00135">
    <property type="entry name" value="TRYPSIN_SER"/>
    <property type="match status" value="1"/>
</dbReference>
<dbReference type="PANTHER" id="PTHR24271:SF80">
    <property type="entry name" value="GRANZYME 3, TANDEM DUPLICATE 1-RELATED"/>
    <property type="match status" value="1"/>
</dbReference>
<dbReference type="Gene3D" id="2.40.10.10">
    <property type="entry name" value="Trypsin-like serine proteases"/>
    <property type="match status" value="3"/>
</dbReference>
<dbReference type="SUPFAM" id="SSF50494">
    <property type="entry name" value="Trypsin-like serine proteases"/>
    <property type="match status" value="1"/>
</dbReference>
<dbReference type="SMART" id="SM00020">
    <property type="entry name" value="Tryp_SPc"/>
    <property type="match status" value="1"/>
</dbReference>
<evidence type="ECO:0000313" key="3">
    <source>
        <dbReference type="Ensembl" id="ENSNMLP00000043781.1"/>
    </source>
</evidence>
<dbReference type="Proteomes" id="UP000694523">
    <property type="component" value="Unplaced"/>
</dbReference>
<accession>A0A8C6V1C0</accession>
<dbReference type="PROSITE" id="PS50240">
    <property type="entry name" value="TRYPSIN_DOM"/>
    <property type="match status" value="1"/>
</dbReference>